<name>A0AAF0BS44_9ACTN</name>
<organism evidence="3 4">
    <name type="scientific">Iamia majanohamensis</name>
    <dbReference type="NCBI Taxonomy" id="467976"/>
    <lineage>
        <taxon>Bacteria</taxon>
        <taxon>Bacillati</taxon>
        <taxon>Actinomycetota</taxon>
        <taxon>Acidimicrobiia</taxon>
        <taxon>Acidimicrobiales</taxon>
        <taxon>Iamiaceae</taxon>
        <taxon>Iamia</taxon>
    </lineage>
</organism>
<dbReference type="InterPro" id="IPR051683">
    <property type="entry name" value="Enoyl-CoA_Hydratase/Isomerase"/>
</dbReference>
<evidence type="ECO:0000256" key="1">
    <source>
        <dbReference type="ARBA" id="ARBA00005254"/>
    </source>
</evidence>
<dbReference type="AlphaFoldDB" id="A0AAF0BS44"/>
<dbReference type="KEGG" id="ima:PO878_02980"/>
<gene>
    <name evidence="3" type="ORF">PO878_02980</name>
</gene>
<dbReference type="PANTHER" id="PTHR42964:SF1">
    <property type="entry name" value="POLYKETIDE BIOSYNTHESIS ENOYL-COA HYDRATASE PKSH-RELATED"/>
    <property type="match status" value="1"/>
</dbReference>
<dbReference type="RefSeq" id="WP_272737207.1">
    <property type="nucleotide sequence ID" value="NZ_CP116942.1"/>
</dbReference>
<dbReference type="SUPFAM" id="SSF52096">
    <property type="entry name" value="ClpP/crotonase"/>
    <property type="match status" value="1"/>
</dbReference>
<dbReference type="PROSITE" id="PS00166">
    <property type="entry name" value="ENOYL_COA_HYDRATASE"/>
    <property type="match status" value="1"/>
</dbReference>
<dbReference type="Gene3D" id="3.90.226.10">
    <property type="entry name" value="2-enoyl-CoA Hydratase, Chain A, domain 1"/>
    <property type="match status" value="1"/>
</dbReference>
<dbReference type="PANTHER" id="PTHR42964">
    <property type="entry name" value="ENOYL-COA HYDRATASE"/>
    <property type="match status" value="1"/>
</dbReference>
<dbReference type="CDD" id="cd06558">
    <property type="entry name" value="crotonase-like"/>
    <property type="match status" value="1"/>
</dbReference>
<dbReference type="Pfam" id="PF00378">
    <property type="entry name" value="ECH_1"/>
    <property type="match status" value="1"/>
</dbReference>
<dbReference type="InterPro" id="IPR029045">
    <property type="entry name" value="ClpP/crotonase-like_dom_sf"/>
</dbReference>
<comment type="similarity">
    <text evidence="1 2">Belongs to the enoyl-CoA hydratase/isomerase family.</text>
</comment>
<dbReference type="GO" id="GO:0003824">
    <property type="term" value="F:catalytic activity"/>
    <property type="evidence" value="ECO:0007669"/>
    <property type="project" value="InterPro"/>
</dbReference>
<evidence type="ECO:0000313" key="3">
    <source>
        <dbReference type="EMBL" id="WCO67686.1"/>
    </source>
</evidence>
<reference evidence="3" key="1">
    <citation type="submission" date="2023-01" db="EMBL/GenBank/DDBJ databases">
        <title>The diversity of Class Acidimicrobiia in South China Sea sediment environments and the proposal of Iamia marina sp. nov., a novel species of the genus Iamia.</title>
        <authorList>
            <person name="He Y."/>
            <person name="Tian X."/>
        </authorList>
    </citation>
    <scope>NUCLEOTIDE SEQUENCE</scope>
    <source>
        <strain evidence="3">DSM 19957</strain>
    </source>
</reference>
<dbReference type="InterPro" id="IPR001753">
    <property type="entry name" value="Enoyl-CoA_hydra/iso"/>
</dbReference>
<protein>
    <submittedName>
        <fullName evidence="3">Enoyl-CoA hydratase-related protein</fullName>
    </submittedName>
</protein>
<evidence type="ECO:0000256" key="2">
    <source>
        <dbReference type="RuleBase" id="RU003707"/>
    </source>
</evidence>
<dbReference type="EMBL" id="CP116942">
    <property type="protein sequence ID" value="WCO67686.1"/>
    <property type="molecule type" value="Genomic_DNA"/>
</dbReference>
<dbReference type="InterPro" id="IPR018376">
    <property type="entry name" value="Enoyl-CoA_hyd/isom_CS"/>
</dbReference>
<proteinExistence type="inferred from homology"/>
<evidence type="ECO:0000313" key="4">
    <source>
        <dbReference type="Proteomes" id="UP001216390"/>
    </source>
</evidence>
<dbReference type="Proteomes" id="UP001216390">
    <property type="component" value="Chromosome"/>
</dbReference>
<accession>A0AAF0BS44</accession>
<sequence length="267" mass="27922">MQSPSSDIRVEVGGGVARVTIDRPEVRNALSWDAIAALRSVVAQARDDASVRVLVLTGAGDRAFCSGADLGGMATGEEDPATTHAARGELAALFTDLWELGKPTIARVRGYALAGGFGLALACDLVVAADDATFGTPEVDVGLWPHMITVPLVRSMPPKRALELMMTGRRVGATEADRLGFVTRVVPVADLDAAVDDLAASLARKSPTALRLGRDAFYATWDMAAADALAALHPLLTVTASTADATEGLAAFREKRTPEWPSTRGTG</sequence>
<keyword evidence="4" id="KW-1185">Reference proteome</keyword>